<dbReference type="CDD" id="cd06261">
    <property type="entry name" value="TM_PBP2"/>
    <property type="match status" value="1"/>
</dbReference>
<feature type="transmembrane region" description="Helical" evidence="7">
    <location>
        <begin position="432"/>
        <end position="454"/>
    </location>
</feature>
<dbReference type="KEGG" id="fap:GR316_11580"/>
<proteinExistence type="inferred from homology"/>
<dbReference type="Pfam" id="PF00528">
    <property type="entry name" value="BPD_transp_1"/>
    <property type="match status" value="1"/>
</dbReference>
<evidence type="ECO:0000256" key="7">
    <source>
        <dbReference type="RuleBase" id="RU363032"/>
    </source>
</evidence>
<evidence type="ECO:0000256" key="6">
    <source>
        <dbReference type="ARBA" id="ARBA00023136"/>
    </source>
</evidence>
<dbReference type="GO" id="GO:0055085">
    <property type="term" value="P:transmembrane transport"/>
    <property type="evidence" value="ECO:0007669"/>
    <property type="project" value="InterPro"/>
</dbReference>
<organism evidence="9 10">
    <name type="scientific">Falsirhodobacter algicola</name>
    <dbReference type="NCBI Taxonomy" id="2692330"/>
    <lineage>
        <taxon>Bacteria</taxon>
        <taxon>Pseudomonadati</taxon>
        <taxon>Pseudomonadota</taxon>
        <taxon>Alphaproteobacteria</taxon>
        <taxon>Rhodobacterales</taxon>
        <taxon>Paracoccaceae</taxon>
        <taxon>Falsirhodobacter</taxon>
    </lineage>
</organism>
<feature type="transmembrane region" description="Helical" evidence="7">
    <location>
        <begin position="70"/>
        <end position="93"/>
    </location>
</feature>
<dbReference type="Gene3D" id="1.10.3720.10">
    <property type="entry name" value="MetI-like"/>
    <property type="match status" value="2"/>
</dbReference>
<evidence type="ECO:0000259" key="8">
    <source>
        <dbReference type="PROSITE" id="PS50928"/>
    </source>
</evidence>
<feature type="transmembrane region" description="Helical" evidence="7">
    <location>
        <begin position="255"/>
        <end position="283"/>
    </location>
</feature>
<comment type="similarity">
    <text evidence="7">Belongs to the binding-protein-dependent transport system permease family.</text>
</comment>
<feature type="domain" description="ABC transmembrane type-1" evidence="8">
    <location>
        <begin position="360"/>
        <end position="548"/>
    </location>
</feature>
<keyword evidence="5 7" id="KW-1133">Transmembrane helix</keyword>
<feature type="domain" description="ABC transmembrane type-1" evidence="8">
    <location>
        <begin position="64"/>
        <end position="278"/>
    </location>
</feature>
<feature type="transmembrane region" description="Helical" evidence="7">
    <location>
        <begin position="480"/>
        <end position="501"/>
    </location>
</feature>
<dbReference type="GO" id="GO:0005886">
    <property type="term" value="C:plasma membrane"/>
    <property type="evidence" value="ECO:0007669"/>
    <property type="project" value="UniProtKB-SubCell"/>
</dbReference>
<dbReference type="RefSeq" id="WP_211785305.1">
    <property type="nucleotide sequence ID" value="NZ_CP047290.1"/>
</dbReference>
<dbReference type="AlphaFoldDB" id="A0A8J8MV70"/>
<evidence type="ECO:0000313" key="9">
    <source>
        <dbReference type="EMBL" id="QUS37026.1"/>
    </source>
</evidence>
<dbReference type="InterPro" id="IPR035906">
    <property type="entry name" value="MetI-like_sf"/>
</dbReference>
<keyword evidence="3" id="KW-1003">Cell membrane</keyword>
<sequence length="567" mass="58923">MAAALYAVNRLRVTSGLIVLAAVVLPVLLGLYHSAAAGFGHMPALGAEGPDLAAWRALLAVPGLWRAAALSLWTGLAATALAFGLAVVTVAALPQRMAGLRRLLAPLLAAPHAALAIGLAFVLAPSGWIARAIAPLAGWVRPPDLATVGDPWGLALILGLVLKELPFLILVLIGATTQIPMRAQMAAGRSTGHGRAAIWLCLLLPQLWPLIRLPVMVVVAFSVSVVDMALILGPSNPPTLSVLVARLFTDPDLRALLPASAGACLQMMLAAAAMALVWGAAAAGRLVRGAVLGCGARLRGLDRVAALPLAGTAVLVALAALALMGLALWSVAFTWRWPDLWPGGLSLRAWQGRGGWMRALVLSLGIAAAAAGLALVLAVAWLDGGDRAGRRGLRGWMRIAVYLPLLLPQISVLVGVSGLALRHGVAPLPAVIWGHMLFVFPYVMIALAGPWAALDPRLERTAAALGAGPWRRLWHVKLPALLAPILTAAAIGFSVSIAQYLPTLFLGGGRIATLTTEAVALSSGSDRRVAAVHAALQAALPWAVFLLALIVPQRLHRNRRALNGDTA</sequence>
<keyword evidence="9" id="KW-0614">Plasmid</keyword>
<dbReference type="PROSITE" id="PS50928">
    <property type="entry name" value="ABC_TM1"/>
    <property type="match status" value="2"/>
</dbReference>
<feature type="transmembrane region" description="Helical" evidence="7">
    <location>
        <begin position="304"/>
        <end position="335"/>
    </location>
</feature>
<evidence type="ECO:0000256" key="1">
    <source>
        <dbReference type="ARBA" id="ARBA00004651"/>
    </source>
</evidence>
<keyword evidence="2 7" id="KW-0813">Transport</keyword>
<keyword evidence="10" id="KW-1185">Reference proteome</keyword>
<dbReference type="PANTHER" id="PTHR30183:SF6">
    <property type="entry name" value="INNER MEMBRANE ABC TRANSPORTER PERMEASE PROTEIN YNJC"/>
    <property type="match status" value="1"/>
</dbReference>
<dbReference type="PANTHER" id="PTHR30183">
    <property type="entry name" value="MOLYBDENUM TRANSPORT SYSTEM PERMEASE PROTEIN MODB"/>
    <property type="match status" value="1"/>
</dbReference>
<feature type="transmembrane region" description="Helical" evidence="7">
    <location>
        <begin position="399"/>
        <end position="420"/>
    </location>
</feature>
<feature type="transmembrane region" description="Helical" evidence="7">
    <location>
        <begin position="355"/>
        <end position="379"/>
    </location>
</feature>
<dbReference type="InterPro" id="IPR000515">
    <property type="entry name" value="MetI-like"/>
</dbReference>
<evidence type="ECO:0000256" key="5">
    <source>
        <dbReference type="ARBA" id="ARBA00022989"/>
    </source>
</evidence>
<geneLocation type="plasmid" evidence="9 10">
    <name>unnamed1</name>
</geneLocation>
<reference evidence="9" key="1">
    <citation type="submission" date="2020-01" db="EMBL/GenBank/DDBJ databases">
        <authorList>
            <person name="Yang Y."/>
            <person name="Kwon Y.M."/>
        </authorList>
    </citation>
    <scope>NUCLEOTIDE SEQUENCE</scope>
    <source>
        <strain evidence="9">PG104</strain>
        <plasmid evidence="9">unnamed1</plasmid>
    </source>
</reference>
<keyword evidence="4 7" id="KW-0812">Transmembrane</keyword>
<dbReference type="EMBL" id="CP047290">
    <property type="protein sequence ID" value="QUS37026.1"/>
    <property type="molecule type" value="Genomic_DNA"/>
</dbReference>
<protein>
    <submittedName>
        <fullName evidence="9">ABC transporter permease subunit</fullName>
    </submittedName>
</protein>
<dbReference type="Proteomes" id="UP000679284">
    <property type="component" value="Plasmid unnamed1"/>
</dbReference>
<dbReference type="SUPFAM" id="SSF161098">
    <property type="entry name" value="MetI-like"/>
    <property type="match status" value="2"/>
</dbReference>
<accession>A0A8J8MV70</accession>
<feature type="transmembrane region" description="Helical" evidence="7">
    <location>
        <begin position="113"/>
        <end position="134"/>
    </location>
</feature>
<gene>
    <name evidence="9" type="ORF">GR316_11580</name>
</gene>
<feature type="transmembrane region" description="Helical" evidence="7">
    <location>
        <begin position="530"/>
        <end position="551"/>
    </location>
</feature>
<evidence type="ECO:0000256" key="2">
    <source>
        <dbReference type="ARBA" id="ARBA00022448"/>
    </source>
</evidence>
<name>A0A8J8MV70_9RHOB</name>
<evidence type="ECO:0000313" key="10">
    <source>
        <dbReference type="Proteomes" id="UP000679284"/>
    </source>
</evidence>
<evidence type="ECO:0000256" key="3">
    <source>
        <dbReference type="ARBA" id="ARBA00022475"/>
    </source>
</evidence>
<evidence type="ECO:0000256" key="4">
    <source>
        <dbReference type="ARBA" id="ARBA00022692"/>
    </source>
</evidence>
<feature type="transmembrane region" description="Helical" evidence="7">
    <location>
        <begin position="154"/>
        <end position="175"/>
    </location>
</feature>
<comment type="subcellular location">
    <subcellularLocation>
        <location evidence="1 7">Cell membrane</location>
        <topology evidence="1 7">Multi-pass membrane protein</topology>
    </subcellularLocation>
</comment>
<keyword evidence="6 7" id="KW-0472">Membrane</keyword>